<comment type="caution">
    <text evidence="1">The sequence shown here is derived from an EMBL/GenBank/DDBJ whole genome shotgun (WGS) entry which is preliminary data.</text>
</comment>
<accession>A0AC60P7V7</accession>
<keyword evidence="2" id="KW-1185">Reference proteome</keyword>
<reference evidence="1 2" key="1">
    <citation type="journal article" date="2020" name="Cell">
        <title>Large-Scale Comparative Analyses of Tick Genomes Elucidate Their Genetic Diversity and Vector Capacities.</title>
        <authorList>
            <consortium name="Tick Genome and Microbiome Consortium (TIGMIC)"/>
            <person name="Jia N."/>
            <person name="Wang J."/>
            <person name="Shi W."/>
            <person name="Du L."/>
            <person name="Sun Y."/>
            <person name="Zhan W."/>
            <person name="Jiang J.F."/>
            <person name="Wang Q."/>
            <person name="Zhang B."/>
            <person name="Ji P."/>
            <person name="Bell-Sakyi L."/>
            <person name="Cui X.M."/>
            <person name="Yuan T.T."/>
            <person name="Jiang B.G."/>
            <person name="Yang W.F."/>
            <person name="Lam T.T."/>
            <person name="Chang Q.C."/>
            <person name="Ding S.J."/>
            <person name="Wang X.J."/>
            <person name="Zhu J.G."/>
            <person name="Ruan X.D."/>
            <person name="Zhao L."/>
            <person name="Wei J.T."/>
            <person name="Ye R.Z."/>
            <person name="Que T.C."/>
            <person name="Du C.H."/>
            <person name="Zhou Y.H."/>
            <person name="Cheng J.X."/>
            <person name="Dai P.F."/>
            <person name="Guo W.B."/>
            <person name="Han X.H."/>
            <person name="Huang E.J."/>
            <person name="Li L.F."/>
            <person name="Wei W."/>
            <person name="Gao Y.C."/>
            <person name="Liu J.Z."/>
            <person name="Shao H.Z."/>
            <person name="Wang X."/>
            <person name="Wang C.C."/>
            <person name="Yang T.C."/>
            <person name="Huo Q.B."/>
            <person name="Li W."/>
            <person name="Chen H.Y."/>
            <person name="Chen S.E."/>
            <person name="Zhou L.G."/>
            <person name="Ni X.B."/>
            <person name="Tian J.H."/>
            <person name="Sheng Y."/>
            <person name="Liu T."/>
            <person name="Pan Y.S."/>
            <person name="Xia L.Y."/>
            <person name="Li J."/>
            <person name="Zhao F."/>
            <person name="Cao W.C."/>
        </authorList>
    </citation>
    <scope>NUCLEOTIDE SEQUENCE [LARGE SCALE GENOMIC DNA]</scope>
    <source>
        <strain evidence="1">Iper-2018</strain>
    </source>
</reference>
<dbReference type="Proteomes" id="UP000805193">
    <property type="component" value="Unassembled WGS sequence"/>
</dbReference>
<evidence type="ECO:0000313" key="1">
    <source>
        <dbReference type="EMBL" id="KAG0415401.1"/>
    </source>
</evidence>
<organism evidence="1 2">
    <name type="scientific">Ixodes persulcatus</name>
    <name type="common">Taiga tick</name>
    <dbReference type="NCBI Taxonomy" id="34615"/>
    <lineage>
        <taxon>Eukaryota</taxon>
        <taxon>Metazoa</taxon>
        <taxon>Ecdysozoa</taxon>
        <taxon>Arthropoda</taxon>
        <taxon>Chelicerata</taxon>
        <taxon>Arachnida</taxon>
        <taxon>Acari</taxon>
        <taxon>Parasitiformes</taxon>
        <taxon>Ixodida</taxon>
        <taxon>Ixodoidea</taxon>
        <taxon>Ixodidae</taxon>
        <taxon>Ixodinae</taxon>
        <taxon>Ixodes</taxon>
    </lineage>
</organism>
<proteinExistence type="predicted"/>
<protein>
    <submittedName>
        <fullName evidence="1">Uncharacterized protein</fullName>
    </submittedName>
</protein>
<sequence length="483" mass="53989">MRCVVGDSNQVACQEWSQSIFCRRSLGRAASWNPEYHVTRAELLCRQGGYKGAFSDKDGSLLWLDADILVRCRAFFTSIQYRAAIFADCPSLKPPGAFAEAVADVASKAPTVVVVHNSDSMDVLLEVFHEAGVLYLPHDLCLHEESAAFPDGPRHPLRELHGDCAALGSEHLVMTQRRVLQMGLRCPQVTVLNASLPDISRAEADCFVWSGLVHEWKTLVLGHHYRGSRGVSESYSEPSFQCMRMVDLVCPLVEHLTVCTSSPDVVIMAMCFDVKSLSVTFVPGLCSFDACTPCLAMSRRLEALSLRHFDGVNVAYLAAVLPGLRRLSLEHCTMEDTEAPIKPFSELRELEVGAMPLPSLRFLLDGCPNLTSLTLNNQDACVMFLQPSFPKSQLRMLKVLKLRLHSPLKQCGLHVDDLRRLTEDLPALRHVATDSLDVRLYVENRMERATLHWYDCTVCAAKFPQQSRRHGNLWNKLHSRPTC</sequence>
<dbReference type="EMBL" id="JABSTQ010011073">
    <property type="protein sequence ID" value="KAG0415401.1"/>
    <property type="molecule type" value="Genomic_DNA"/>
</dbReference>
<evidence type="ECO:0000313" key="2">
    <source>
        <dbReference type="Proteomes" id="UP000805193"/>
    </source>
</evidence>
<name>A0AC60P7V7_IXOPE</name>
<gene>
    <name evidence="1" type="ORF">HPB47_007432</name>
</gene>